<proteinExistence type="predicted"/>
<accession>Q82SF3</accession>
<evidence type="ECO:0000313" key="9">
    <source>
        <dbReference type="EMBL" id="CAD86298.1"/>
    </source>
</evidence>
<gene>
    <name evidence="9" type="ordered locus">NE2386</name>
</gene>
<dbReference type="Proteomes" id="UP000001416">
    <property type="component" value="Chromosome"/>
</dbReference>
<name>Q82SF3_NITEU</name>
<keyword evidence="2 7" id="KW-0812">Transmembrane</keyword>
<dbReference type="eggNOG" id="COG2433">
    <property type="taxonomic scope" value="Bacteria"/>
</dbReference>
<organism evidence="9 10">
    <name type="scientific">Nitrosomonas europaea (strain ATCC 19718 / CIP 103999 / KCTC 2705 / NBRC 14298)</name>
    <dbReference type="NCBI Taxonomy" id="228410"/>
    <lineage>
        <taxon>Bacteria</taxon>
        <taxon>Pseudomonadati</taxon>
        <taxon>Pseudomonadota</taxon>
        <taxon>Betaproteobacteria</taxon>
        <taxon>Nitrosomonadales</taxon>
        <taxon>Nitrosomonadaceae</taxon>
        <taxon>Nitrosomonas</taxon>
    </lineage>
</organism>
<dbReference type="OrthoDB" id="9790951at2"/>
<evidence type="ECO:0000256" key="4">
    <source>
        <dbReference type="ARBA" id="ARBA00022989"/>
    </source>
</evidence>
<dbReference type="Gene3D" id="2.30.30.40">
    <property type="entry name" value="SH3 Domains"/>
    <property type="match status" value="1"/>
</dbReference>
<dbReference type="InterPro" id="IPR016476">
    <property type="entry name" value="SH3_dom_pro"/>
</dbReference>
<evidence type="ECO:0000313" key="10">
    <source>
        <dbReference type="Proteomes" id="UP000001416"/>
    </source>
</evidence>
<dbReference type="HOGENOM" id="CLU_094106_1_1_4"/>
<feature type="domain" description="SH3b" evidence="8">
    <location>
        <begin position="26"/>
        <end position="92"/>
    </location>
</feature>
<keyword evidence="3" id="KW-0732">Signal</keyword>
<dbReference type="InterPro" id="IPR003646">
    <property type="entry name" value="SH3-like_bac-type"/>
</dbReference>
<dbReference type="GO" id="GO:0016020">
    <property type="term" value="C:membrane"/>
    <property type="evidence" value="ECO:0007669"/>
    <property type="project" value="UniProtKB-SubCell"/>
</dbReference>
<feature type="coiled-coil region" evidence="6">
    <location>
        <begin position="126"/>
        <end position="191"/>
    </location>
</feature>
<evidence type="ECO:0000256" key="5">
    <source>
        <dbReference type="ARBA" id="ARBA00023136"/>
    </source>
</evidence>
<dbReference type="Pfam" id="PF08239">
    <property type="entry name" value="SH3_3"/>
    <property type="match status" value="1"/>
</dbReference>
<dbReference type="KEGG" id="neu:NE2386"/>
<dbReference type="STRING" id="228410.NE2386"/>
<comment type="subcellular location">
    <subcellularLocation>
        <location evidence="1">Membrane</location>
        <topology evidence="1">Single-pass membrane protein</topology>
    </subcellularLocation>
</comment>
<dbReference type="SMART" id="SM00287">
    <property type="entry name" value="SH3b"/>
    <property type="match status" value="1"/>
</dbReference>
<sequence length="228" mass="25985">MNKITYFLAASMFFVFLWGVPLTARAEKSYASDQVEVLMRTGPSQQHAIVRMLKSGVALEVLERDQNKGYSRVRTTGGTEGWVLSRYLMAEPAARELLEKLSSDFSGSDSRPDSIRAQADLVRHELGMQKKQAETLEKDNKRLEAELSKIRQLSANAVQLNGENQEMRQQVADLKMKLGELEQENHALSGQIEREWFYAGALVLFAGLFLGLVIPRIQWRKRSRYNDF</sequence>
<dbReference type="RefSeq" id="WP_011112859.1">
    <property type="nucleotide sequence ID" value="NC_004757.1"/>
</dbReference>
<evidence type="ECO:0000256" key="6">
    <source>
        <dbReference type="SAM" id="Coils"/>
    </source>
</evidence>
<dbReference type="EMBL" id="AL954747">
    <property type="protein sequence ID" value="CAD86298.1"/>
    <property type="molecule type" value="Genomic_DNA"/>
</dbReference>
<keyword evidence="6" id="KW-0175">Coiled coil</keyword>
<evidence type="ECO:0000256" key="1">
    <source>
        <dbReference type="ARBA" id="ARBA00004167"/>
    </source>
</evidence>
<reference evidence="9 10" key="1">
    <citation type="journal article" date="2003" name="J. Bacteriol.">
        <title>Complete genome sequence of the ammonia-oxidizing bacterium and obligate chemolithoautotroph Nitrosomonas europaea.</title>
        <authorList>
            <person name="Chain P."/>
            <person name="Lamerdin J."/>
            <person name="Larimer F."/>
            <person name="Regala W."/>
            <person name="Land M."/>
            <person name="Hauser L."/>
            <person name="Hooper A."/>
            <person name="Klotz M."/>
            <person name="Norton J."/>
            <person name="Sayavedra-Soto L."/>
            <person name="Arciero D."/>
            <person name="Hommes N."/>
            <person name="Whittaker M."/>
            <person name="Arp D."/>
        </authorList>
    </citation>
    <scope>NUCLEOTIDE SEQUENCE [LARGE SCALE GENOMIC DNA]</scope>
    <source>
        <strain evidence="10">ATCC 19718 / CIP 103999 / KCTC 2705 / NBRC 14298</strain>
    </source>
</reference>
<evidence type="ECO:0000259" key="8">
    <source>
        <dbReference type="SMART" id="SM00287"/>
    </source>
</evidence>
<evidence type="ECO:0000256" key="2">
    <source>
        <dbReference type="ARBA" id="ARBA00022692"/>
    </source>
</evidence>
<dbReference type="PhylomeDB" id="Q82SF3"/>
<evidence type="ECO:0000256" key="3">
    <source>
        <dbReference type="ARBA" id="ARBA00022729"/>
    </source>
</evidence>
<feature type="transmembrane region" description="Helical" evidence="7">
    <location>
        <begin position="196"/>
        <end position="214"/>
    </location>
</feature>
<keyword evidence="4 7" id="KW-1133">Transmembrane helix</keyword>
<dbReference type="PIRSF" id="PIRSF006158">
    <property type="entry name" value="UCP006158_SH3"/>
    <property type="match status" value="1"/>
</dbReference>
<dbReference type="GeneID" id="87105517"/>
<evidence type="ECO:0000256" key="7">
    <source>
        <dbReference type="SAM" id="Phobius"/>
    </source>
</evidence>
<keyword evidence="10" id="KW-1185">Reference proteome</keyword>
<protein>
    <submittedName>
        <fullName evidence="9">Bacterial SH3 domain homologue</fullName>
    </submittedName>
</protein>
<dbReference type="AlphaFoldDB" id="Q82SF3"/>
<keyword evidence="5 7" id="KW-0472">Membrane</keyword>
<dbReference type="NCBIfam" id="TIGR04211">
    <property type="entry name" value="SH3_and_anchor"/>
    <property type="match status" value="1"/>
</dbReference>